<protein>
    <submittedName>
        <fullName evidence="1">Uncharacterized protein</fullName>
    </submittedName>
</protein>
<name>A0A7C0ZDW4_UNCW3</name>
<organism evidence="1">
    <name type="scientific">candidate division WOR-3 bacterium</name>
    <dbReference type="NCBI Taxonomy" id="2052148"/>
    <lineage>
        <taxon>Bacteria</taxon>
        <taxon>Bacteria division WOR-3</taxon>
    </lineage>
</organism>
<accession>A0A7C0ZDW4</accession>
<reference evidence="1" key="1">
    <citation type="journal article" date="2020" name="mSystems">
        <title>Genome- and Community-Level Interaction Insights into Carbon Utilization and Element Cycling Functions of Hydrothermarchaeota in Hydrothermal Sediment.</title>
        <authorList>
            <person name="Zhou Z."/>
            <person name="Liu Y."/>
            <person name="Xu W."/>
            <person name="Pan J."/>
            <person name="Luo Z.H."/>
            <person name="Li M."/>
        </authorList>
    </citation>
    <scope>NUCLEOTIDE SEQUENCE [LARGE SCALE GENOMIC DNA]</scope>
    <source>
        <strain evidence="1">HyVt-102</strain>
    </source>
</reference>
<evidence type="ECO:0000313" key="1">
    <source>
        <dbReference type="EMBL" id="HDI82202.1"/>
    </source>
</evidence>
<proteinExistence type="predicted"/>
<dbReference type="EMBL" id="DQWE01000011">
    <property type="protein sequence ID" value="HDI82202.1"/>
    <property type="molecule type" value="Genomic_DNA"/>
</dbReference>
<gene>
    <name evidence="1" type="ORF">ENF18_00240</name>
</gene>
<comment type="caution">
    <text evidence="1">The sequence shown here is derived from an EMBL/GenBank/DDBJ whole genome shotgun (WGS) entry which is preliminary data.</text>
</comment>
<sequence>MKLVFINVELSNEHLSSETPFINGNTENLTGNLTVFRLYSLYSTGQRHSGFLNLSATTGMGIGYEKTVLKKNNDLLMRRGVTGGITLLINWLLWDKLIIEFPVCDISFFLWKTGSLNGSLDGAVISFPSFGSVYFWINMGIRFAF</sequence>
<dbReference type="AlphaFoldDB" id="A0A7C0ZDW4"/>
<dbReference type="Proteomes" id="UP000885847">
    <property type="component" value="Unassembled WGS sequence"/>
</dbReference>